<dbReference type="HAMAP" id="MF_00301">
    <property type="entry name" value="Homoser_kinase_2"/>
    <property type="match status" value="1"/>
</dbReference>
<dbReference type="RefSeq" id="WP_203413838.1">
    <property type="nucleotide sequence ID" value="NZ_CP060244.1"/>
</dbReference>
<dbReference type="Gene3D" id="3.90.1200.10">
    <property type="match status" value="1"/>
</dbReference>
<sequence>MAVYTNLAEEKLRAFLLLFDVGELLTFSGISEGVENSNFFVQTTRARYILTLFEKRVSSQDLPWFMELMQFLHAQGIHCPRPVMDRSGTIIHLLEGRPATLTTFLNGQWKKNPHQQDCRALGVAMAKFHWAGKGFVQERLNSVGIHTWRGLWAQCEEKAEIFEAGLSTKIGRLLTTVEQQWPSQHAGLPRGQIHADLFPDNVFFEGDVISGIIDFYFACTDFLAYDVAIALNAWCFDKSFLPENVKALLDGYRSVRHFQPQEWQSLPILCLGAALRFFLTRLHDWFATPEGAHVIKKDPREYMMKLDFFSQQRDFLVAFQA</sequence>
<protein>
    <recommendedName>
        <fullName evidence="8 9">Homoserine kinase</fullName>
        <shortName evidence="8">HK</shortName>
        <shortName evidence="8">HSK</shortName>
        <ecNumber evidence="8 9">2.7.1.39</ecNumber>
    </recommendedName>
</protein>
<keyword evidence="3 8" id="KW-0791">Threonine biosynthesis</keyword>
<evidence type="ECO:0000313" key="11">
    <source>
        <dbReference type="EMBL" id="QNT77348.1"/>
    </source>
</evidence>
<dbReference type="Pfam" id="PF01636">
    <property type="entry name" value="APH"/>
    <property type="match status" value="1"/>
</dbReference>
<dbReference type="InterPro" id="IPR005280">
    <property type="entry name" value="Homoserine_kinase_II"/>
</dbReference>
<dbReference type="GO" id="GO:0005524">
    <property type="term" value="F:ATP binding"/>
    <property type="evidence" value="ECO:0007669"/>
    <property type="project" value="UniProtKB-KW"/>
</dbReference>
<reference evidence="11 12" key="1">
    <citation type="submission" date="2020-08" db="EMBL/GenBank/DDBJ databases">
        <title>Complete genome sequence of Entomobacter blattae G55GP.</title>
        <authorList>
            <person name="Poehlein A."/>
            <person name="Guzman J."/>
            <person name="Daniel R."/>
            <person name="Vilcinskas A."/>
        </authorList>
    </citation>
    <scope>NUCLEOTIDE SEQUENCE [LARGE SCALE GENOMIC DNA]</scope>
    <source>
        <strain evidence="11 12">G55GP</strain>
    </source>
</reference>
<keyword evidence="5 8" id="KW-0418">Kinase</keyword>
<dbReference type="EC" id="2.7.1.39" evidence="8 9"/>
<accession>A0A7H1NNI8</accession>
<evidence type="ECO:0000256" key="3">
    <source>
        <dbReference type="ARBA" id="ARBA00022697"/>
    </source>
</evidence>
<keyword evidence="6 8" id="KW-0067">ATP-binding</keyword>
<comment type="similarity">
    <text evidence="7 8">Belongs to the pseudomonas-type ThrB family.</text>
</comment>
<proteinExistence type="inferred from homology"/>
<keyword evidence="4 8" id="KW-0547">Nucleotide-binding</keyword>
<evidence type="ECO:0000256" key="8">
    <source>
        <dbReference type="HAMAP-Rule" id="MF_00301"/>
    </source>
</evidence>
<dbReference type="InterPro" id="IPR011009">
    <property type="entry name" value="Kinase-like_dom_sf"/>
</dbReference>
<dbReference type="SUPFAM" id="SSF56112">
    <property type="entry name" value="Protein kinase-like (PK-like)"/>
    <property type="match status" value="1"/>
</dbReference>
<gene>
    <name evidence="8 11" type="primary">thrB</name>
    <name evidence="11" type="ORF">JGUZn3_00810</name>
</gene>
<dbReference type="Proteomes" id="UP000516349">
    <property type="component" value="Chromosome"/>
</dbReference>
<dbReference type="NCBIfam" id="NF003558">
    <property type="entry name" value="PRK05231.1"/>
    <property type="match status" value="1"/>
</dbReference>
<comment type="catalytic activity">
    <reaction evidence="8">
        <text>L-homoserine + ATP = O-phospho-L-homoserine + ADP + H(+)</text>
        <dbReference type="Rhea" id="RHEA:13985"/>
        <dbReference type="ChEBI" id="CHEBI:15378"/>
        <dbReference type="ChEBI" id="CHEBI:30616"/>
        <dbReference type="ChEBI" id="CHEBI:57476"/>
        <dbReference type="ChEBI" id="CHEBI:57590"/>
        <dbReference type="ChEBI" id="CHEBI:456216"/>
        <dbReference type="EC" id="2.7.1.39"/>
    </reaction>
</comment>
<keyword evidence="1 8" id="KW-0028">Amino-acid biosynthesis</keyword>
<dbReference type="UniPathway" id="UPA00050">
    <property type="reaction ID" value="UER00064"/>
</dbReference>
<dbReference type="GO" id="GO:0009088">
    <property type="term" value="P:threonine biosynthetic process"/>
    <property type="evidence" value="ECO:0007669"/>
    <property type="project" value="UniProtKB-UniRule"/>
</dbReference>
<evidence type="ECO:0000256" key="1">
    <source>
        <dbReference type="ARBA" id="ARBA00022605"/>
    </source>
</evidence>
<keyword evidence="2 8" id="KW-0808">Transferase</keyword>
<dbReference type="PANTHER" id="PTHR21064:SF6">
    <property type="entry name" value="AMINOGLYCOSIDE PHOSPHOTRANSFERASE DOMAIN-CONTAINING PROTEIN"/>
    <property type="match status" value="1"/>
</dbReference>
<dbReference type="EMBL" id="CP060244">
    <property type="protein sequence ID" value="QNT77348.1"/>
    <property type="molecule type" value="Genomic_DNA"/>
</dbReference>
<evidence type="ECO:0000256" key="2">
    <source>
        <dbReference type="ARBA" id="ARBA00022679"/>
    </source>
</evidence>
<dbReference type="CDD" id="cd05153">
    <property type="entry name" value="HomoserineK_II"/>
    <property type="match status" value="1"/>
</dbReference>
<feature type="domain" description="Aminoglycoside phosphotransferase" evidence="10">
    <location>
        <begin position="27"/>
        <end position="257"/>
    </location>
</feature>
<dbReference type="NCBIfam" id="TIGR00938">
    <property type="entry name" value="thrB_alt"/>
    <property type="match status" value="1"/>
</dbReference>
<evidence type="ECO:0000256" key="7">
    <source>
        <dbReference type="ARBA" id="ARBA00038240"/>
    </source>
</evidence>
<evidence type="ECO:0000256" key="4">
    <source>
        <dbReference type="ARBA" id="ARBA00022741"/>
    </source>
</evidence>
<evidence type="ECO:0000313" key="12">
    <source>
        <dbReference type="Proteomes" id="UP000516349"/>
    </source>
</evidence>
<dbReference type="KEGG" id="ebla:JGUZn3_00810"/>
<dbReference type="InterPro" id="IPR002575">
    <property type="entry name" value="Aminoglycoside_PTrfase"/>
</dbReference>
<evidence type="ECO:0000256" key="5">
    <source>
        <dbReference type="ARBA" id="ARBA00022777"/>
    </source>
</evidence>
<name>A0A7H1NNI8_9PROT</name>
<comment type="pathway">
    <text evidence="8">Amino-acid biosynthesis; L-threonine biosynthesis; L-threonine from L-aspartate: step 4/5.</text>
</comment>
<evidence type="ECO:0000256" key="9">
    <source>
        <dbReference type="NCBIfam" id="TIGR00938"/>
    </source>
</evidence>
<dbReference type="GO" id="GO:0004413">
    <property type="term" value="F:homoserine kinase activity"/>
    <property type="evidence" value="ECO:0007669"/>
    <property type="project" value="UniProtKB-UniRule"/>
</dbReference>
<dbReference type="InterPro" id="IPR050249">
    <property type="entry name" value="Pseudomonas-type_ThrB"/>
</dbReference>
<dbReference type="Gene3D" id="3.30.200.20">
    <property type="entry name" value="Phosphorylase Kinase, domain 1"/>
    <property type="match status" value="1"/>
</dbReference>
<organism evidence="11 12">
    <name type="scientific">Entomobacter blattae</name>
    <dbReference type="NCBI Taxonomy" id="2762277"/>
    <lineage>
        <taxon>Bacteria</taxon>
        <taxon>Pseudomonadati</taxon>
        <taxon>Pseudomonadota</taxon>
        <taxon>Alphaproteobacteria</taxon>
        <taxon>Acetobacterales</taxon>
        <taxon>Acetobacteraceae</taxon>
        <taxon>Entomobacter</taxon>
    </lineage>
</organism>
<evidence type="ECO:0000259" key="10">
    <source>
        <dbReference type="Pfam" id="PF01636"/>
    </source>
</evidence>
<keyword evidence="12" id="KW-1185">Reference proteome</keyword>
<evidence type="ECO:0000256" key="6">
    <source>
        <dbReference type="ARBA" id="ARBA00022840"/>
    </source>
</evidence>
<dbReference type="AlphaFoldDB" id="A0A7H1NNI8"/>
<dbReference type="PANTHER" id="PTHR21064">
    <property type="entry name" value="AMINOGLYCOSIDE PHOSPHOTRANSFERASE DOMAIN-CONTAINING PROTEIN-RELATED"/>
    <property type="match status" value="1"/>
</dbReference>